<evidence type="ECO:0000313" key="5">
    <source>
        <dbReference type="EMBL" id="CAB9527272.1"/>
    </source>
</evidence>
<dbReference type="EMBL" id="CAICTM010001967">
    <property type="protein sequence ID" value="CAB9527272.1"/>
    <property type="molecule type" value="Genomic_DNA"/>
</dbReference>
<reference evidence="5" key="1">
    <citation type="submission" date="2020-06" db="EMBL/GenBank/DDBJ databases">
        <authorList>
            <consortium name="Plant Systems Biology data submission"/>
        </authorList>
    </citation>
    <scope>NUCLEOTIDE SEQUENCE</scope>
    <source>
        <strain evidence="5">D6</strain>
    </source>
</reference>
<dbReference type="PANTHER" id="PTHR22603">
    <property type="entry name" value="CHOLINE/ETHANOALAMINE KINASE"/>
    <property type="match status" value="1"/>
</dbReference>
<comment type="similarity">
    <text evidence="2">Belongs to the choline/ethanolamine kinase family.</text>
</comment>
<gene>
    <name evidence="5" type="ORF">SEMRO_1969_G308450.1</name>
</gene>
<dbReference type="Pfam" id="PF01633">
    <property type="entry name" value="Choline_kinase"/>
    <property type="match status" value="1"/>
</dbReference>
<dbReference type="GO" id="GO:0005737">
    <property type="term" value="C:cytoplasm"/>
    <property type="evidence" value="ECO:0007669"/>
    <property type="project" value="TreeGrafter"/>
</dbReference>
<dbReference type="Gene3D" id="3.90.1200.10">
    <property type="match status" value="1"/>
</dbReference>
<evidence type="ECO:0000256" key="3">
    <source>
        <dbReference type="ARBA" id="ARBA00038874"/>
    </source>
</evidence>
<name>A0A9N8ESE4_9STRA</name>
<feature type="chain" id="PRO_5040428086" description="ethanolamine kinase" evidence="4">
    <location>
        <begin position="17"/>
        <end position="409"/>
    </location>
</feature>
<accession>A0A9N8ESE4</accession>
<evidence type="ECO:0000256" key="4">
    <source>
        <dbReference type="SAM" id="SignalP"/>
    </source>
</evidence>
<keyword evidence="6" id="KW-1185">Reference proteome</keyword>
<proteinExistence type="inferred from homology"/>
<comment type="caution">
    <text evidence="5">The sequence shown here is derived from an EMBL/GenBank/DDBJ whole genome shotgun (WGS) entry which is preliminary data.</text>
</comment>
<evidence type="ECO:0000313" key="6">
    <source>
        <dbReference type="Proteomes" id="UP001153069"/>
    </source>
</evidence>
<keyword evidence="5" id="KW-0808">Transferase</keyword>
<evidence type="ECO:0000256" key="1">
    <source>
        <dbReference type="ARBA" id="ARBA00037883"/>
    </source>
</evidence>
<dbReference type="OrthoDB" id="197421at2759"/>
<dbReference type="AlphaFoldDB" id="A0A9N8ESE4"/>
<protein>
    <recommendedName>
        <fullName evidence="3">ethanolamine kinase</fullName>
        <ecNumber evidence="3">2.7.1.82</ecNumber>
    </recommendedName>
</protein>
<dbReference type="PANTHER" id="PTHR22603:SF66">
    <property type="entry name" value="ETHANOLAMINE KINASE"/>
    <property type="match status" value="1"/>
</dbReference>
<evidence type="ECO:0000256" key="2">
    <source>
        <dbReference type="ARBA" id="ARBA00038211"/>
    </source>
</evidence>
<dbReference type="GO" id="GO:0004305">
    <property type="term" value="F:ethanolamine kinase activity"/>
    <property type="evidence" value="ECO:0007669"/>
    <property type="project" value="UniProtKB-EC"/>
</dbReference>
<dbReference type="InterPro" id="IPR011009">
    <property type="entry name" value="Kinase-like_dom_sf"/>
</dbReference>
<dbReference type="Proteomes" id="UP001153069">
    <property type="component" value="Unassembled WGS sequence"/>
</dbReference>
<keyword evidence="5" id="KW-0418">Kinase</keyword>
<feature type="signal peptide" evidence="4">
    <location>
        <begin position="1"/>
        <end position="16"/>
    </location>
</feature>
<sequence>MAIHPVFLVSFVSLLARRGDLVSTSVLDDTVLTPQTRTTSAGIRRRTPFSPLFSQLSQKQIAENIQASYLEPLLDQAGLNIKRDNIVVDNLSDLGFSNNVFRVEVNNHNDNHQQSKKKILVAKIFSDLAKKRVDPNQNFMGEVDELLHNECLGPKVLAHTPDALLMEYIDGHVLTESIIFDPHNGLSICSAVGDALGRMHSLQGVHTDTDVQCTNNNMLWHALDVMLSSIDEKFQLSTPSGDTWTLAKLQDTIGICRDRLEGLKAPCVPVGHGDFKLSNVMMTGATNEIRFIDFELTGTHYRGYDLAKFFRSSTQSTSPDIRARHQKAMWESYHRRTGDGIDLSASSLAEAVSQLEWEAQLLEPMTWLEAAAFFLSMATLDDPSQKEKWNGLAQSRLLSFETMNANVKT</sequence>
<comment type="pathway">
    <text evidence="1">Phospholipid metabolism; phosphatidylethanolamine biosynthesis; phosphatidylethanolamine from ethanolamine: step 1/3.</text>
</comment>
<organism evidence="5 6">
    <name type="scientific">Seminavis robusta</name>
    <dbReference type="NCBI Taxonomy" id="568900"/>
    <lineage>
        <taxon>Eukaryota</taxon>
        <taxon>Sar</taxon>
        <taxon>Stramenopiles</taxon>
        <taxon>Ochrophyta</taxon>
        <taxon>Bacillariophyta</taxon>
        <taxon>Bacillariophyceae</taxon>
        <taxon>Bacillariophycidae</taxon>
        <taxon>Naviculales</taxon>
        <taxon>Naviculaceae</taxon>
        <taxon>Seminavis</taxon>
    </lineage>
</organism>
<dbReference type="SUPFAM" id="SSF56112">
    <property type="entry name" value="Protein kinase-like (PK-like)"/>
    <property type="match status" value="1"/>
</dbReference>
<dbReference type="EC" id="2.7.1.82" evidence="3"/>
<keyword evidence="4" id="KW-0732">Signal</keyword>
<dbReference type="GO" id="GO:0006646">
    <property type="term" value="P:phosphatidylethanolamine biosynthetic process"/>
    <property type="evidence" value="ECO:0007669"/>
    <property type="project" value="TreeGrafter"/>
</dbReference>